<dbReference type="GO" id="GO:0000064">
    <property type="term" value="F:L-ornithine transmembrane transporter activity"/>
    <property type="evidence" value="ECO:0007669"/>
    <property type="project" value="TreeGrafter"/>
</dbReference>
<evidence type="ECO:0000256" key="4">
    <source>
        <dbReference type="ARBA" id="ARBA00022692"/>
    </source>
</evidence>
<keyword evidence="5" id="KW-0677">Repeat</keyword>
<keyword evidence="6" id="KW-1133">Transmembrane helix</keyword>
<evidence type="ECO:0000256" key="5">
    <source>
        <dbReference type="ARBA" id="ARBA00022737"/>
    </source>
</evidence>
<evidence type="ECO:0000256" key="10">
    <source>
        <dbReference type="RuleBase" id="RU000488"/>
    </source>
</evidence>
<dbReference type="InterPro" id="IPR023395">
    <property type="entry name" value="MCP_dom_sf"/>
</dbReference>
<evidence type="ECO:0000256" key="3">
    <source>
        <dbReference type="ARBA" id="ARBA00022448"/>
    </source>
</evidence>
<accession>A0A2V0NTD0</accession>
<dbReference type="PROSITE" id="PS50920">
    <property type="entry name" value="SOLCAR"/>
    <property type="match status" value="3"/>
</dbReference>
<dbReference type="InParanoid" id="A0A2V0NTD0"/>
<evidence type="ECO:0000256" key="6">
    <source>
        <dbReference type="ARBA" id="ARBA00022989"/>
    </source>
</evidence>
<evidence type="ECO:0000256" key="9">
    <source>
        <dbReference type="PROSITE-ProRule" id="PRU00282"/>
    </source>
</evidence>
<dbReference type="FunCoup" id="A0A2V0NTD0">
    <property type="interactions" value="90"/>
</dbReference>
<keyword evidence="8 9" id="KW-0472">Membrane</keyword>
<dbReference type="PANTHER" id="PTHR45624">
    <property type="entry name" value="MITOCHONDRIAL BASIC AMINO ACIDS TRANSPORTER-RELATED"/>
    <property type="match status" value="1"/>
</dbReference>
<dbReference type="Pfam" id="PF00153">
    <property type="entry name" value="Mito_carr"/>
    <property type="match status" value="3"/>
</dbReference>
<keyword evidence="13" id="KW-1185">Reference proteome</keyword>
<evidence type="ECO:0000256" key="1">
    <source>
        <dbReference type="ARBA" id="ARBA00004225"/>
    </source>
</evidence>
<comment type="subcellular location">
    <subcellularLocation>
        <location evidence="1">Mitochondrion membrane</location>
        <topology evidence="1">Multi-pass membrane protein</topology>
    </subcellularLocation>
</comment>
<reference evidence="12 13" key="1">
    <citation type="journal article" date="2018" name="Sci. Rep.">
        <title>Raphidocelis subcapitata (=Pseudokirchneriella subcapitata) provides an insight into genome evolution and environmental adaptations in the Sphaeropleales.</title>
        <authorList>
            <person name="Suzuki S."/>
            <person name="Yamaguchi H."/>
            <person name="Nakajima N."/>
            <person name="Kawachi M."/>
        </authorList>
    </citation>
    <scope>NUCLEOTIDE SEQUENCE [LARGE SCALE GENOMIC DNA]</scope>
    <source>
        <strain evidence="12 13">NIES-35</strain>
    </source>
</reference>
<dbReference type="PANTHER" id="PTHR45624:SF12">
    <property type="entry name" value="MITOCHONDRIAL ORNITHINE TRANSPORTER 1"/>
    <property type="match status" value="1"/>
</dbReference>
<name>A0A2V0NTD0_9CHLO</name>
<dbReference type="SUPFAM" id="SSF103506">
    <property type="entry name" value="Mitochondrial carrier"/>
    <property type="match status" value="1"/>
</dbReference>
<proteinExistence type="inferred from homology"/>
<feature type="repeat" description="Solcar" evidence="9">
    <location>
        <begin position="229"/>
        <end position="316"/>
    </location>
</feature>
<keyword evidence="3 10" id="KW-0813">Transport</keyword>
<gene>
    <name evidence="12" type="ORF">Rsub_03141</name>
</gene>
<dbReference type="AlphaFoldDB" id="A0A2V0NTD0"/>
<keyword evidence="7" id="KW-0496">Mitochondrion</keyword>
<dbReference type="InterPro" id="IPR050567">
    <property type="entry name" value="Mitochondrial_Carrier"/>
</dbReference>
<dbReference type="EMBL" id="BDRX01000018">
    <property type="protein sequence ID" value="GBF90569.1"/>
    <property type="molecule type" value="Genomic_DNA"/>
</dbReference>
<dbReference type="GO" id="GO:0031966">
    <property type="term" value="C:mitochondrial membrane"/>
    <property type="evidence" value="ECO:0007669"/>
    <property type="project" value="UniProtKB-SubCell"/>
</dbReference>
<dbReference type="InterPro" id="IPR018108">
    <property type="entry name" value="MCP_transmembrane"/>
</dbReference>
<dbReference type="OrthoDB" id="14252at2759"/>
<evidence type="ECO:0000256" key="7">
    <source>
        <dbReference type="ARBA" id="ARBA00023128"/>
    </source>
</evidence>
<evidence type="ECO:0000313" key="12">
    <source>
        <dbReference type="EMBL" id="GBF90569.1"/>
    </source>
</evidence>
<dbReference type="Gene3D" id="1.50.40.10">
    <property type="entry name" value="Mitochondrial carrier domain"/>
    <property type="match status" value="2"/>
</dbReference>
<protein>
    <submittedName>
        <fullName evidence="12">Mitochondrial arginine transporter</fullName>
    </submittedName>
</protein>
<evidence type="ECO:0000256" key="11">
    <source>
        <dbReference type="SAM" id="MobiDB-lite"/>
    </source>
</evidence>
<feature type="compositionally biased region" description="Low complexity" evidence="11">
    <location>
        <begin position="195"/>
        <end position="215"/>
    </location>
</feature>
<feature type="repeat" description="Solcar" evidence="9">
    <location>
        <begin position="12"/>
        <end position="94"/>
    </location>
</feature>
<sequence length="334" mass="34314">MVAGGGGGEGRGGEMAPLVAGALAGAANVASGYAFDTVKVRLQTGKYDGALHCFRHIMQTEGVRGLYQGLTPPLIGGAAETGVNYLVYSRLISELSDPSSPPGAPPSLRAVPLAGAGAGAALSFILGPTELLKCRLQTAGQHRAGPVACLKQLIAEEGPRGLARGLGATMAREIPGNALFFTVYEWLRRTPWFSRQQQQQQQQKQQQQQQGRGAAQSGGGGAALLQAVRDAGSAILCGGLAGVVMWGTILPLDVAKSRIQVARPGSPWDVGIAAHLGSLAREGGVRALWSGLAPTLARAFPANAAQWLAYELVLQQLAAAEAAEGAAGGEAAQR</sequence>
<evidence type="ECO:0000313" key="13">
    <source>
        <dbReference type="Proteomes" id="UP000247498"/>
    </source>
</evidence>
<organism evidence="12 13">
    <name type="scientific">Raphidocelis subcapitata</name>
    <dbReference type="NCBI Taxonomy" id="307507"/>
    <lineage>
        <taxon>Eukaryota</taxon>
        <taxon>Viridiplantae</taxon>
        <taxon>Chlorophyta</taxon>
        <taxon>core chlorophytes</taxon>
        <taxon>Chlorophyceae</taxon>
        <taxon>CS clade</taxon>
        <taxon>Sphaeropleales</taxon>
        <taxon>Selenastraceae</taxon>
        <taxon>Raphidocelis</taxon>
    </lineage>
</organism>
<comment type="similarity">
    <text evidence="2 10">Belongs to the mitochondrial carrier (TC 2.A.29) family.</text>
</comment>
<dbReference type="GO" id="GO:1990575">
    <property type="term" value="P:mitochondrial L-ornithine transmembrane transport"/>
    <property type="evidence" value="ECO:0007669"/>
    <property type="project" value="TreeGrafter"/>
</dbReference>
<feature type="region of interest" description="Disordered" evidence="11">
    <location>
        <begin position="195"/>
        <end position="217"/>
    </location>
</feature>
<keyword evidence="4 9" id="KW-0812">Transmembrane</keyword>
<dbReference type="Proteomes" id="UP000247498">
    <property type="component" value="Unassembled WGS sequence"/>
</dbReference>
<evidence type="ECO:0000256" key="8">
    <source>
        <dbReference type="ARBA" id="ARBA00023136"/>
    </source>
</evidence>
<comment type="caution">
    <text evidence="12">The sequence shown here is derived from an EMBL/GenBank/DDBJ whole genome shotgun (WGS) entry which is preliminary data.</text>
</comment>
<feature type="repeat" description="Solcar" evidence="9">
    <location>
        <begin position="106"/>
        <end position="190"/>
    </location>
</feature>
<dbReference type="STRING" id="307507.A0A2V0NTD0"/>
<evidence type="ECO:0000256" key="2">
    <source>
        <dbReference type="ARBA" id="ARBA00006375"/>
    </source>
</evidence>